<dbReference type="AlphaFoldDB" id="A0AAN8QP97"/>
<evidence type="ECO:0000313" key="1">
    <source>
        <dbReference type="EMBL" id="KAK6307086.1"/>
    </source>
</evidence>
<proteinExistence type="predicted"/>
<dbReference type="EMBL" id="JAGTTL010000020">
    <property type="protein sequence ID" value="KAK6307086.1"/>
    <property type="molecule type" value="Genomic_DNA"/>
</dbReference>
<accession>A0AAN8QP97</accession>
<dbReference type="Proteomes" id="UP001356427">
    <property type="component" value="Unassembled WGS sequence"/>
</dbReference>
<sequence length="138" mass="15066">MPLQQAAAEPAPAPPQPFTQLQTVVLGGDDPFAKALNMSEADKRYDAWLPSEETRKVLISVATQLDSQVFVEREWLARPGHGVAGQARQGDAVKDLIVRLMGEQAAMKRQVLTANSVEQSFLGLKNSLALRTGVLQWT</sequence>
<comment type="caution">
    <text evidence="1">The sequence shown here is derived from an EMBL/GenBank/DDBJ whole genome shotgun (WGS) entry which is preliminary data.</text>
</comment>
<organism evidence="1 2">
    <name type="scientific">Coregonus suidteri</name>
    <dbReference type="NCBI Taxonomy" id="861788"/>
    <lineage>
        <taxon>Eukaryota</taxon>
        <taxon>Metazoa</taxon>
        <taxon>Chordata</taxon>
        <taxon>Craniata</taxon>
        <taxon>Vertebrata</taxon>
        <taxon>Euteleostomi</taxon>
        <taxon>Actinopterygii</taxon>
        <taxon>Neopterygii</taxon>
        <taxon>Teleostei</taxon>
        <taxon>Protacanthopterygii</taxon>
        <taxon>Salmoniformes</taxon>
        <taxon>Salmonidae</taxon>
        <taxon>Coregoninae</taxon>
        <taxon>Coregonus</taxon>
    </lineage>
</organism>
<gene>
    <name evidence="1" type="ORF">J4Q44_G00222340</name>
</gene>
<protein>
    <submittedName>
        <fullName evidence="1">Uncharacterized protein</fullName>
    </submittedName>
</protein>
<reference evidence="1 2" key="1">
    <citation type="submission" date="2021-04" db="EMBL/GenBank/DDBJ databases">
        <authorList>
            <person name="De Guttry C."/>
            <person name="Zahm M."/>
            <person name="Klopp C."/>
            <person name="Cabau C."/>
            <person name="Louis A."/>
            <person name="Berthelot C."/>
            <person name="Parey E."/>
            <person name="Roest Crollius H."/>
            <person name="Montfort J."/>
            <person name="Robinson-Rechavi M."/>
            <person name="Bucao C."/>
            <person name="Bouchez O."/>
            <person name="Gislard M."/>
            <person name="Lluch J."/>
            <person name="Milhes M."/>
            <person name="Lampietro C."/>
            <person name="Lopez Roques C."/>
            <person name="Donnadieu C."/>
            <person name="Braasch I."/>
            <person name="Desvignes T."/>
            <person name="Postlethwait J."/>
            <person name="Bobe J."/>
            <person name="Wedekind C."/>
            <person name="Guiguen Y."/>
        </authorList>
    </citation>
    <scope>NUCLEOTIDE SEQUENCE [LARGE SCALE GENOMIC DNA]</scope>
    <source>
        <strain evidence="1">Cs_M1</strain>
        <tissue evidence="1">Blood</tissue>
    </source>
</reference>
<name>A0AAN8QP97_9TELE</name>
<keyword evidence="2" id="KW-1185">Reference proteome</keyword>
<evidence type="ECO:0000313" key="2">
    <source>
        <dbReference type="Proteomes" id="UP001356427"/>
    </source>
</evidence>